<dbReference type="Proteomes" id="UP000878956">
    <property type="component" value="Unassembled WGS sequence"/>
</dbReference>
<dbReference type="GO" id="GO:0050583">
    <property type="term" value="F:hydrogen dehydrogenase (NADP+) activity"/>
    <property type="evidence" value="ECO:0007669"/>
    <property type="project" value="UniProtKB-EC"/>
</dbReference>
<dbReference type="SUPFAM" id="SSF53920">
    <property type="entry name" value="Fe-only hydrogenase"/>
    <property type="match status" value="1"/>
</dbReference>
<evidence type="ECO:0000259" key="6">
    <source>
        <dbReference type="PROSITE" id="PS51085"/>
    </source>
</evidence>
<dbReference type="Proteomes" id="UP000411588">
    <property type="component" value="Unassembled WGS sequence"/>
</dbReference>
<dbReference type="InterPro" id="IPR036991">
    <property type="entry name" value="Fe_hydrogenase_ssu_sf"/>
</dbReference>
<dbReference type="SMART" id="SM00902">
    <property type="entry name" value="Fe_hyd_SSU"/>
    <property type="match status" value="1"/>
</dbReference>
<evidence type="ECO:0000313" key="9">
    <source>
        <dbReference type="EMBL" id="CDS89671.1"/>
    </source>
</evidence>
<dbReference type="GO" id="GO:0051539">
    <property type="term" value="F:4 iron, 4 sulfur cluster binding"/>
    <property type="evidence" value="ECO:0007669"/>
    <property type="project" value="UniProtKB-KW"/>
</dbReference>
<evidence type="ECO:0000313" key="10">
    <source>
        <dbReference type="EMBL" id="CDS89868.1"/>
    </source>
</evidence>
<dbReference type="SUPFAM" id="SSF54862">
    <property type="entry name" value="4Fe-4S ferredoxins"/>
    <property type="match status" value="1"/>
</dbReference>
<feature type="domain" description="4Fe-4S His(Cys)3-ligated-type" evidence="8">
    <location>
        <begin position="83"/>
        <end position="122"/>
    </location>
</feature>
<dbReference type="NCBIfam" id="NF040763">
    <property type="entry name" value="FeFe_hydrog_A6"/>
    <property type="match status" value="1"/>
</dbReference>
<dbReference type="RefSeq" id="WP_003429109.1">
    <property type="nucleotide sequence ID" value="NZ_AP025558.1"/>
</dbReference>
<reference evidence="14 15" key="3">
    <citation type="submission" date="2019-02" db="EMBL/GenBank/DDBJ databases">
        <authorList>
            <consortium name="Pathogen Informatics"/>
        </authorList>
    </citation>
    <scope>NUCLEOTIDE SEQUENCE [LARGE SCALE GENOMIC DNA]</scope>
    <source>
        <strain evidence="15">clo34</strain>
        <strain evidence="14">Clo34</strain>
    </source>
</reference>
<evidence type="ECO:0000313" key="13">
    <source>
        <dbReference type="EMBL" id="HBH2620929.1"/>
    </source>
</evidence>
<dbReference type="PROSITE" id="PS51379">
    <property type="entry name" value="4FE4S_FER_2"/>
    <property type="match status" value="2"/>
</dbReference>
<dbReference type="InterPro" id="IPR019574">
    <property type="entry name" value="NADH_UbQ_OxRdtase_Gsu_4Fe4S-bd"/>
</dbReference>
<evidence type="ECO:0000313" key="14">
    <source>
        <dbReference type="EMBL" id="VFD34320.1"/>
    </source>
</evidence>
<dbReference type="EMBL" id="DAEPXK010000012">
    <property type="protein sequence ID" value="HBH1542091.1"/>
    <property type="molecule type" value="Genomic_DNA"/>
</dbReference>
<dbReference type="InterPro" id="IPR004108">
    <property type="entry name" value="Fe_hydrogenase_lsu_C"/>
</dbReference>
<dbReference type="GO" id="GO:0005506">
    <property type="term" value="F:iron ion binding"/>
    <property type="evidence" value="ECO:0007669"/>
    <property type="project" value="InterPro"/>
</dbReference>
<dbReference type="Gene3D" id="3.10.20.740">
    <property type="match status" value="1"/>
</dbReference>
<keyword evidence="2" id="KW-0479">Metal-binding</keyword>
<dbReference type="InterPro" id="IPR049830">
    <property type="entry name" value="HndD"/>
</dbReference>
<dbReference type="InterPro" id="IPR017900">
    <property type="entry name" value="4Fe4S_Fe_S_CS"/>
</dbReference>
<dbReference type="Gene3D" id="3.30.70.20">
    <property type="match status" value="1"/>
</dbReference>
<dbReference type="SUPFAM" id="SSF54292">
    <property type="entry name" value="2Fe-2S ferredoxin-like"/>
    <property type="match status" value="1"/>
</dbReference>
<dbReference type="FunFam" id="3.30.70.20:FF:000035">
    <property type="entry name" value="Iron hydrogenase 1"/>
    <property type="match status" value="1"/>
</dbReference>
<dbReference type="PROSITE" id="PS51085">
    <property type="entry name" value="2FE2S_FER_2"/>
    <property type="match status" value="1"/>
</dbReference>
<gene>
    <name evidence="10" type="primary">hndD</name>
    <name evidence="11" type="ORF">BN1095_580043</name>
    <name evidence="9" type="ORF">BN1096_750018</name>
    <name evidence="10" type="ORF">BN1097_750018</name>
    <name evidence="12" type="ORF">KRM00_001569</name>
    <name evidence="13" type="ORF">KRQ00_002710</name>
    <name evidence="14" type="ORF">SAMEA1402399_03049</name>
</gene>
<protein>
    <submittedName>
        <fullName evidence="12">Iron hydrogenase small subunit</fullName>
    </submittedName>
    <submittedName>
        <fullName evidence="11 14">Iron-only hydrogenase, catalytic subunit HymC-like</fullName>
        <ecNumber evidence="14">1.12.7.2</ecNumber>
        <ecNumber evidence="11 14">1.6.99.5</ecNumber>
    </submittedName>
    <submittedName>
        <fullName evidence="10">NADP-reducing hydrogenase subunit HndC</fullName>
        <ecNumber evidence="10">1.12.1.3</ecNumber>
    </submittedName>
</protein>
<evidence type="ECO:0000256" key="4">
    <source>
        <dbReference type="ARBA" id="ARBA00023004"/>
    </source>
</evidence>
<dbReference type="Pfam" id="PF02256">
    <property type="entry name" value="Fe_hyd_SSU"/>
    <property type="match status" value="1"/>
</dbReference>
<dbReference type="EMBL" id="LK933271">
    <property type="protein sequence ID" value="CDT58293.1"/>
    <property type="molecule type" value="Genomic_DNA"/>
</dbReference>
<dbReference type="SMART" id="SM00929">
    <property type="entry name" value="NADH-G_4Fe-4S_3"/>
    <property type="match status" value="1"/>
</dbReference>
<dbReference type="InterPro" id="IPR036010">
    <property type="entry name" value="2Fe-2S_ferredoxin-like_sf"/>
</dbReference>
<dbReference type="PANTHER" id="PTHR11615">
    <property type="entry name" value="NITRATE, FORMATE, IRON DEHYDROGENASE"/>
    <property type="match status" value="1"/>
</dbReference>
<evidence type="ECO:0000313" key="12">
    <source>
        <dbReference type="EMBL" id="HBH1542091.1"/>
    </source>
</evidence>
<evidence type="ECO:0000256" key="5">
    <source>
        <dbReference type="ARBA" id="ARBA00023014"/>
    </source>
</evidence>
<dbReference type="GO" id="GO:0008901">
    <property type="term" value="F:ferredoxin hydrogenase activity"/>
    <property type="evidence" value="ECO:0007669"/>
    <property type="project" value="UniProtKB-EC"/>
</dbReference>
<reference evidence="12" key="4">
    <citation type="submission" date="2021-06" db="EMBL/GenBank/DDBJ databases">
        <authorList>
            <consortium name="NCBI Pathogen Detection Project"/>
        </authorList>
    </citation>
    <scope>NUCLEOTIDE SEQUENCE</scope>
    <source>
        <strain evidence="13">Clostridioides</strain>
        <strain evidence="12">HN1000</strain>
    </source>
</reference>
<dbReference type="InterPro" id="IPR054351">
    <property type="entry name" value="NADH_UbQ_OxRdtase_ferredoxin"/>
</dbReference>
<dbReference type="Gene3D" id="4.10.260.20">
    <property type="entry name" value="Iron hydrogenase, small subunit"/>
    <property type="match status" value="1"/>
</dbReference>
<dbReference type="InterPro" id="IPR013352">
    <property type="entry name" value="Fe_hydrogenase_subset"/>
</dbReference>
<dbReference type="EC" id="1.6.99.5" evidence="11 14"/>
<dbReference type="Proteomes" id="UP000879542">
    <property type="component" value="Unassembled WGS sequence"/>
</dbReference>
<dbReference type="PROSITE" id="PS00198">
    <property type="entry name" value="4FE4S_FER_1"/>
    <property type="match status" value="1"/>
</dbReference>
<evidence type="ECO:0000259" key="8">
    <source>
        <dbReference type="PROSITE" id="PS51839"/>
    </source>
</evidence>
<keyword evidence="11" id="KW-0560">Oxidoreductase</keyword>
<keyword evidence="4" id="KW-0408">Iron</keyword>
<dbReference type="EMBL" id="DAEQIJ010000013">
    <property type="protein sequence ID" value="HBH2620929.1"/>
    <property type="molecule type" value="Genomic_DNA"/>
</dbReference>
<dbReference type="InterPro" id="IPR050340">
    <property type="entry name" value="Cytosolic_Fe-S_CAF"/>
</dbReference>
<evidence type="ECO:0000256" key="3">
    <source>
        <dbReference type="ARBA" id="ARBA00022737"/>
    </source>
</evidence>
<evidence type="ECO:0000259" key="7">
    <source>
        <dbReference type="PROSITE" id="PS51379"/>
    </source>
</evidence>
<keyword evidence="1" id="KW-0004">4Fe-4S</keyword>
<dbReference type="GeneID" id="66355864"/>
<sequence length="593" mass="64853">MSLVNLTINGKHVSAPSGTSILDAAKLINIKIHNLCHLHMNEIDKLDTCASCRVCMVETERGLVPACGTVIKEGMKVQTNSAKALNARRTIVELLLSDHPQDCFVCEKNGDCELQTIAADLGVRKIRYQGSKSFAGKDTSTKSLVKDHSKCILCRRCETVCNDIQTVGALSGVNRGFNTLVSTFFNSDMVETECTFCGQCISVCPTGALTEVDNVPKLWDVLNKKEKTIVVQVAPAVRVAIGEEFGLEPGSISTGKMVAALKALGFEHVFDTNFGADFTIMEEATEFIERIQKGENLPILTSCCPAWVNFLEHNYPDKLNLASSCKSPQGMFGSIAKNYYAPKILGINPEELYVVSVMPCVAKKYEASREELSESGILDVDLSITTRELAKMIKEAAIDLPNLQDQDFDNPLGKSTGAASIFGASGGVLEAALRTSYEKITNKTLDNVNFTNVRGLKGIREASIDVDGTTVNVCIVNTLKNARKIMDKVRSGECKYHIIEVMACPGGCVGGAGQPYHHGNTEIVDRRANALYEIDRNKAIRKSHENPDLQAIYKDFFGEPNSDVAHKYLHTHYFDKSCVYGECPQECACEEAK</sequence>
<keyword evidence="3" id="KW-0677">Repeat</keyword>
<dbReference type="InterPro" id="IPR017896">
    <property type="entry name" value="4Fe4S_Fe-S-bd"/>
</dbReference>
<feature type="domain" description="4Fe-4S ferredoxin-type" evidence="7">
    <location>
        <begin position="142"/>
        <end position="172"/>
    </location>
</feature>
<dbReference type="PATRIC" id="fig|1496.1371.peg.490"/>
<dbReference type="Gene3D" id="3.40.50.1780">
    <property type="match status" value="1"/>
</dbReference>
<dbReference type="Pfam" id="PF13510">
    <property type="entry name" value="Fer2_4"/>
    <property type="match status" value="1"/>
</dbReference>
<keyword evidence="5" id="KW-0411">Iron-sulfur</keyword>
<name>A0A031WCZ6_CLODI</name>
<dbReference type="EC" id="1.12.7.2" evidence="14"/>
<organism evidence="11">
    <name type="scientific">Clostridioides difficile</name>
    <name type="common">Peptoclostridium difficile</name>
    <dbReference type="NCBI Taxonomy" id="1496"/>
    <lineage>
        <taxon>Bacteria</taxon>
        <taxon>Bacillati</taxon>
        <taxon>Bacillota</taxon>
        <taxon>Clostridia</taxon>
        <taxon>Peptostreptococcales</taxon>
        <taxon>Peptostreptococcaceae</taxon>
        <taxon>Clostridioides</taxon>
    </lineage>
</organism>
<dbReference type="CDD" id="cd00207">
    <property type="entry name" value="fer2"/>
    <property type="match status" value="1"/>
</dbReference>
<dbReference type="InterPro" id="IPR003149">
    <property type="entry name" value="Fe_hydrogenase_ssu"/>
</dbReference>
<dbReference type="KEGG" id="pdf:CD630DERM_34070"/>
<evidence type="ECO:0000313" key="15">
    <source>
        <dbReference type="Proteomes" id="UP000411588"/>
    </source>
</evidence>
<dbReference type="Gene3D" id="3.40.950.10">
    <property type="entry name" value="Fe-only Hydrogenase (Larger Subunit), Chain L, domain 3"/>
    <property type="match status" value="1"/>
</dbReference>
<accession>A0A031WCZ6</accession>
<dbReference type="InterPro" id="IPR009016">
    <property type="entry name" value="Fe_hydrogenase"/>
</dbReference>
<reference evidence="11" key="1">
    <citation type="submission" date="2014-07" db="EMBL/GenBank/DDBJ databases">
        <authorList>
            <person name="Monot Marc"/>
        </authorList>
    </citation>
    <scope>NUCLEOTIDE SEQUENCE</scope>
    <source>
        <strain evidence="11">7032989</strain>
        <strain evidence="10">7032994</strain>
    </source>
</reference>
<dbReference type="PROSITE" id="PS51839">
    <property type="entry name" value="4FE4S_HC3"/>
    <property type="match status" value="1"/>
</dbReference>
<dbReference type="Pfam" id="PF22117">
    <property type="entry name" value="Fer4_Nqo3"/>
    <property type="match status" value="1"/>
</dbReference>
<dbReference type="EMBL" id="CAADAN010000012">
    <property type="protein sequence ID" value="VFD34320.1"/>
    <property type="molecule type" value="Genomic_DNA"/>
</dbReference>
<dbReference type="Pfam" id="PF10588">
    <property type="entry name" value="NADH-G_4Fe-4S_3"/>
    <property type="match status" value="1"/>
</dbReference>
<dbReference type="NCBIfam" id="TIGR02512">
    <property type="entry name" value="FeFe_hydrog_A"/>
    <property type="match status" value="1"/>
</dbReference>
<dbReference type="EMBL" id="LK932415">
    <property type="protein sequence ID" value="CDS89868.1"/>
    <property type="molecule type" value="Genomic_DNA"/>
</dbReference>
<feature type="domain" description="2Fe-2S ferredoxin-type" evidence="6">
    <location>
        <begin position="2"/>
        <end position="83"/>
    </location>
</feature>
<evidence type="ECO:0000256" key="2">
    <source>
        <dbReference type="ARBA" id="ARBA00022723"/>
    </source>
</evidence>
<dbReference type="AlphaFoldDB" id="A0A031WCZ6"/>
<evidence type="ECO:0000256" key="1">
    <source>
        <dbReference type="ARBA" id="ARBA00022485"/>
    </source>
</evidence>
<dbReference type="Pfam" id="PF02906">
    <property type="entry name" value="Fe_hyd_lg_C"/>
    <property type="match status" value="1"/>
</dbReference>
<feature type="domain" description="4Fe-4S ferredoxin-type" evidence="7">
    <location>
        <begin position="185"/>
        <end position="214"/>
    </location>
</feature>
<dbReference type="EC" id="1.12.1.3" evidence="10"/>
<proteinExistence type="predicted"/>
<dbReference type="EMBL" id="LK932530">
    <property type="protein sequence ID" value="CDS89671.1"/>
    <property type="molecule type" value="Genomic_DNA"/>
</dbReference>
<reference evidence="12" key="2">
    <citation type="journal article" date="2018" name="Genome Biol.">
        <title>SKESA: strategic k-mer extension for scrupulous assemblies.</title>
        <authorList>
            <person name="Souvorov A."/>
            <person name="Agarwala R."/>
            <person name="Lipman D.J."/>
        </authorList>
    </citation>
    <scope>NUCLEOTIDE SEQUENCE</scope>
    <source>
        <strain evidence="13">Clostridioides</strain>
        <strain evidence="12">HN1000</strain>
    </source>
</reference>
<evidence type="ECO:0000313" key="11">
    <source>
        <dbReference type="EMBL" id="CDT58293.1"/>
    </source>
</evidence>
<dbReference type="InterPro" id="IPR001041">
    <property type="entry name" value="2Fe-2S_ferredoxin-type"/>
</dbReference>